<gene>
    <name evidence="5" type="ORF">ACHAWU_000713</name>
</gene>
<keyword evidence="6" id="KW-1185">Reference proteome</keyword>
<dbReference type="AlphaFoldDB" id="A0ABD3M5T5"/>
<feature type="domain" description="Ribosome recycling factor" evidence="4">
    <location>
        <begin position="202"/>
        <end position="371"/>
    </location>
</feature>
<accession>A0ABD3M5T5</accession>
<protein>
    <recommendedName>
        <fullName evidence="4">Ribosome recycling factor domain-containing protein</fullName>
    </recommendedName>
</protein>
<feature type="compositionally biased region" description="Basic residues" evidence="3">
    <location>
        <begin position="132"/>
        <end position="145"/>
    </location>
</feature>
<evidence type="ECO:0000256" key="2">
    <source>
        <dbReference type="ARBA" id="ARBA00022917"/>
    </source>
</evidence>
<sequence length="373" mass="41206">MTMTAMAMSTIGITSTHRRCYSLLARVARSEPLRFKNVQYSFGRRSVHCHGLNALTTTSSATDVNWCTRRPRVGFSSNQTCNPISYSSPLFSPNGLMIIRSFGRKGSAMGHHLQNLDAMAHSSSQEEAKHRREEKKKKTKKARLASHKEGNDSSEDSTDTDDTTEDGMDEDDFGPNVNELGMPLLPESKTIRSKMLLVVANLERSFASIRGGEATPELFDGIRVSVYGETVPLSSVGQVVIEDPQRATISCYDPSVAADVRDAVRDMPGMNLSPYIEEGGSGVIIVPIPRVNEETRKEIVKELGRQAENGRQRVRKIRRSAMDIIKKGKDGKLEGISKDDAFRVGKDVDAVTEEVLSVLNEIVARKQKSVMDD</sequence>
<reference evidence="5 6" key="1">
    <citation type="submission" date="2024-10" db="EMBL/GenBank/DDBJ databases">
        <title>Updated reference genomes for cyclostephanoid diatoms.</title>
        <authorList>
            <person name="Roberts W.R."/>
            <person name="Alverson A.J."/>
        </authorList>
    </citation>
    <scope>NUCLEOTIDE SEQUENCE [LARGE SCALE GENOMIC DNA]</scope>
    <source>
        <strain evidence="5 6">AJA232-27</strain>
    </source>
</reference>
<organism evidence="5 6">
    <name type="scientific">Discostella pseudostelligera</name>
    <dbReference type="NCBI Taxonomy" id="259834"/>
    <lineage>
        <taxon>Eukaryota</taxon>
        <taxon>Sar</taxon>
        <taxon>Stramenopiles</taxon>
        <taxon>Ochrophyta</taxon>
        <taxon>Bacillariophyta</taxon>
        <taxon>Coscinodiscophyceae</taxon>
        <taxon>Thalassiosirophycidae</taxon>
        <taxon>Stephanodiscales</taxon>
        <taxon>Stephanodiscaceae</taxon>
        <taxon>Discostella</taxon>
    </lineage>
</organism>
<name>A0ABD3M5T5_9STRA</name>
<dbReference type="Proteomes" id="UP001530293">
    <property type="component" value="Unassembled WGS sequence"/>
</dbReference>
<evidence type="ECO:0000313" key="5">
    <source>
        <dbReference type="EMBL" id="KAL3759414.1"/>
    </source>
</evidence>
<dbReference type="Gene3D" id="3.30.1360.40">
    <property type="match status" value="1"/>
</dbReference>
<dbReference type="GO" id="GO:0006412">
    <property type="term" value="P:translation"/>
    <property type="evidence" value="ECO:0007669"/>
    <property type="project" value="UniProtKB-KW"/>
</dbReference>
<dbReference type="PANTHER" id="PTHR20982:SF3">
    <property type="entry name" value="MITOCHONDRIAL RIBOSOME RECYCLING FACTOR PSEUDO 1"/>
    <property type="match status" value="1"/>
</dbReference>
<dbReference type="InterPro" id="IPR002661">
    <property type="entry name" value="Ribosome_recyc_fac"/>
</dbReference>
<evidence type="ECO:0000256" key="3">
    <source>
        <dbReference type="SAM" id="MobiDB-lite"/>
    </source>
</evidence>
<dbReference type="PANTHER" id="PTHR20982">
    <property type="entry name" value="RIBOSOME RECYCLING FACTOR"/>
    <property type="match status" value="1"/>
</dbReference>
<comment type="caution">
    <text evidence="5">The sequence shown here is derived from an EMBL/GenBank/DDBJ whole genome shotgun (WGS) entry which is preliminary data.</text>
</comment>
<proteinExistence type="inferred from homology"/>
<dbReference type="EMBL" id="JALLBG020000200">
    <property type="protein sequence ID" value="KAL3759414.1"/>
    <property type="molecule type" value="Genomic_DNA"/>
</dbReference>
<dbReference type="Pfam" id="PF01765">
    <property type="entry name" value="RRF"/>
    <property type="match status" value="1"/>
</dbReference>
<dbReference type="InterPro" id="IPR023584">
    <property type="entry name" value="Ribosome_recyc_fac_dom"/>
</dbReference>
<evidence type="ECO:0000256" key="1">
    <source>
        <dbReference type="ARBA" id="ARBA00005912"/>
    </source>
</evidence>
<feature type="compositionally biased region" description="Acidic residues" evidence="3">
    <location>
        <begin position="152"/>
        <end position="173"/>
    </location>
</feature>
<evidence type="ECO:0000313" key="6">
    <source>
        <dbReference type="Proteomes" id="UP001530293"/>
    </source>
</evidence>
<keyword evidence="2" id="KW-0648">Protein biosynthesis</keyword>
<dbReference type="InterPro" id="IPR036191">
    <property type="entry name" value="RRF_sf"/>
</dbReference>
<dbReference type="Gene3D" id="1.10.132.20">
    <property type="entry name" value="Ribosome-recycling factor"/>
    <property type="match status" value="1"/>
</dbReference>
<comment type="similarity">
    <text evidence="1">Belongs to the RRF family.</text>
</comment>
<feature type="region of interest" description="Disordered" evidence="3">
    <location>
        <begin position="119"/>
        <end position="182"/>
    </location>
</feature>
<dbReference type="SUPFAM" id="SSF55194">
    <property type="entry name" value="Ribosome recycling factor, RRF"/>
    <property type="match status" value="1"/>
</dbReference>
<evidence type="ECO:0000259" key="4">
    <source>
        <dbReference type="Pfam" id="PF01765"/>
    </source>
</evidence>